<dbReference type="InterPro" id="IPR013767">
    <property type="entry name" value="PAS_fold"/>
</dbReference>
<keyword evidence="1" id="KW-0597">Phosphoprotein</keyword>
<keyword evidence="3" id="KW-0547">Nucleotide-binding</keyword>
<dbReference type="SUPFAM" id="SSF55874">
    <property type="entry name" value="ATPase domain of HSP90 chaperone/DNA topoisomerase II/histidine kinase"/>
    <property type="match status" value="1"/>
</dbReference>
<protein>
    <submittedName>
        <fullName evidence="12">Diguanylate cyclase/phosphodiesterase (GGDEF &amp; EAL domains) with PAS/PAC sensor(S)</fullName>
    </submittedName>
</protein>
<dbReference type="InterPro" id="IPR036890">
    <property type="entry name" value="HATPase_C_sf"/>
</dbReference>
<dbReference type="SUPFAM" id="SSF52172">
    <property type="entry name" value="CheY-like"/>
    <property type="match status" value="1"/>
</dbReference>
<dbReference type="InterPro" id="IPR000014">
    <property type="entry name" value="PAS"/>
</dbReference>
<accession>A0A3B1CBV8</accession>
<feature type="domain" description="PAC" evidence="11">
    <location>
        <begin position="287"/>
        <end position="339"/>
    </location>
</feature>
<dbReference type="PROSITE" id="PS50112">
    <property type="entry name" value="PAS"/>
    <property type="match status" value="3"/>
</dbReference>
<dbReference type="PROSITE" id="PS50110">
    <property type="entry name" value="RESPONSE_REGULATORY"/>
    <property type="match status" value="1"/>
</dbReference>
<dbReference type="SUPFAM" id="SSF55785">
    <property type="entry name" value="PYP-like sensor domain (PAS domain)"/>
    <property type="match status" value="3"/>
</dbReference>
<reference evidence="12" key="1">
    <citation type="submission" date="2018-06" db="EMBL/GenBank/DDBJ databases">
        <authorList>
            <person name="Zhirakovskaya E."/>
        </authorList>
    </citation>
    <scope>NUCLEOTIDE SEQUENCE</scope>
</reference>
<gene>
    <name evidence="12" type="ORF">MNBD_NITROSPINAE01-452</name>
</gene>
<sequence>MTRPKEILNICRSPLCLALLIAAGALLAQFFILYYLEDYKEVWSGYHLLIDSILFTAVTLPSLYFFMYRPFVAEIASRQEAEEKAKTSEGNLKTIFDSMLDTCYRADANAVIEWISPSVTRLAGYLPEEIVGRKIIEFYVDPEMRKDLLVRLEKGNGVVAGFEAAMWHKNGSIVWISTNVHWTRGEDGKITGLEGVARDITAKRQAEWELKKSEQRFRDVIFTTGDIVWEIDTDGRYTFTSPQVIKTLGYSITEVRGKHFYDFIVTAEKEQTKKAMLEMMKTKKVFKTITCMHRHKSGRTVAMEISGCPFFDDTGEIKGYRGTSRDITKRIKTEEELKRLAMAVEQASEVVVITNAHGVIQYANPAFETLTGYKKEEALGQNPKILKSNKHNKSFYGDLWSTIKSGTPWRGHFINRKKSGELYEEDACIAPVFNSKGEITNYVAVKKDVTDIRLKDRQTRQNQKIEAIETVIGGVAHNFNNLLAAIIGHMQMALDEAPTNSNIRDNLGISLKASERAKNLTEQLLMFSHKIKGETRLVQLHSLIKTSIRKLKASMPPNIIIQEELAENSGMAHINPIQIKQVIMELGVNAEHAMKGISGAFTIRLTSVVVDDNKAAQLSGLLTGLYALITISDTGSGMDSHTLERIFDPFFTTKETNSGMGLTTVRGIVSAHGGAITANSTHGAGTTFEIYLPRAIGNLDGANEALTGTELILLVKEDKGQMQAVKKGLDKLGYQIVTRTGSNDASAMLNMWPDKFDIVMIDKSFACKETDELGHKTPVIVFTEYTEPLLIKEPAKTNKIWSVSADIKPKELAQLVRRIAED</sequence>
<dbReference type="InterPro" id="IPR035965">
    <property type="entry name" value="PAS-like_dom_sf"/>
</dbReference>
<dbReference type="PANTHER" id="PTHR43065">
    <property type="entry name" value="SENSOR HISTIDINE KINASE"/>
    <property type="match status" value="1"/>
</dbReference>
<dbReference type="InterPro" id="IPR004358">
    <property type="entry name" value="Sig_transdc_His_kin-like_C"/>
</dbReference>
<dbReference type="SUPFAM" id="SSF47384">
    <property type="entry name" value="Homodimeric domain of signal transducing histidine kinase"/>
    <property type="match status" value="1"/>
</dbReference>
<dbReference type="Pfam" id="PF00989">
    <property type="entry name" value="PAS"/>
    <property type="match status" value="1"/>
</dbReference>
<dbReference type="Pfam" id="PF00512">
    <property type="entry name" value="HisKA"/>
    <property type="match status" value="1"/>
</dbReference>
<feature type="domain" description="PAS" evidence="10">
    <location>
        <begin position="88"/>
        <end position="143"/>
    </location>
</feature>
<dbReference type="EMBL" id="UOGC01000120">
    <property type="protein sequence ID" value="VAX21494.1"/>
    <property type="molecule type" value="Genomic_DNA"/>
</dbReference>
<dbReference type="PANTHER" id="PTHR43065:SF42">
    <property type="entry name" value="TWO-COMPONENT SENSOR PPRA"/>
    <property type="match status" value="1"/>
</dbReference>
<evidence type="ECO:0000256" key="7">
    <source>
        <dbReference type="SAM" id="Phobius"/>
    </source>
</evidence>
<feature type="domain" description="Response regulatory" evidence="9">
    <location>
        <begin position="711"/>
        <end position="820"/>
    </location>
</feature>
<proteinExistence type="predicted"/>
<dbReference type="SMART" id="SM00086">
    <property type="entry name" value="PAC"/>
    <property type="match status" value="3"/>
</dbReference>
<dbReference type="InterPro" id="IPR005467">
    <property type="entry name" value="His_kinase_dom"/>
</dbReference>
<evidence type="ECO:0000259" key="11">
    <source>
        <dbReference type="PROSITE" id="PS50113"/>
    </source>
</evidence>
<dbReference type="SMART" id="SM00388">
    <property type="entry name" value="HisKA"/>
    <property type="match status" value="1"/>
</dbReference>
<keyword evidence="5" id="KW-0067">ATP-binding</keyword>
<dbReference type="NCBIfam" id="TIGR00229">
    <property type="entry name" value="sensory_box"/>
    <property type="match status" value="3"/>
</dbReference>
<dbReference type="Gene3D" id="3.30.565.10">
    <property type="entry name" value="Histidine kinase-like ATPase, C-terminal domain"/>
    <property type="match status" value="1"/>
</dbReference>
<dbReference type="InterPro" id="IPR003661">
    <property type="entry name" value="HisK_dim/P_dom"/>
</dbReference>
<evidence type="ECO:0000259" key="9">
    <source>
        <dbReference type="PROSITE" id="PS50110"/>
    </source>
</evidence>
<dbReference type="GO" id="GO:0000155">
    <property type="term" value="F:phosphorelay sensor kinase activity"/>
    <property type="evidence" value="ECO:0007669"/>
    <property type="project" value="InterPro"/>
</dbReference>
<name>A0A3B1CBV8_9ZZZZ</name>
<evidence type="ECO:0000256" key="3">
    <source>
        <dbReference type="ARBA" id="ARBA00022741"/>
    </source>
</evidence>
<feature type="domain" description="PAS" evidence="10">
    <location>
        <begin position="336"/>
        <end position="382"/>
    </location>
</feature>
<dbReference type="InterPro" id="IPR036097">
    <property type="entry name" value="HisK_dim/P_sf"/>
</dbReference>
<evidence type="ECO:0000259" key="8">
    <source>
        <dbReference type="PROSITE" id="PS50109"/>
    </source>
</evidence>
<dbReference type="Pfam" id="PF13426">
    <property type="entry name" value="PAS_9"/>
    <property type="match status" value="2"/>
</dbReference>
<keyword evidence="2" id="KW-0808">Transferase</keyword>
<dbReference type="AlphaFoldDB" id="A0A3B1CBV8"/>
<feature type="domain" description="Histidine kinase" evidence="8">
    <location>
        <begin position="474"/>
        <end position="696"/>
    </location>
</feature>
<feature type="domain" description="PAC" evidence="11">
    <location>
        <begin position="407"/>
        <end position="461"/>
    </location>
</feature>
<dbReference type="InterPro" id="IPR003594">
    <property type="entry name" value="HATPase_dom"/>
</dbReference>
<evidence type="ECO:0000256" key="2">
    <source>
        <dbReference type="ARBA" id="ARBA00022679"/>
    </source>
</evidence>
<dbReference type="SMART" id="SM00387">
    <property type="entry name" value="HATPase_c"/>
    <property type="match status" value="1"/>
</dbReference>
<keyword evidence="7" id="KW-0812">Transmembrane</keyword>
<dbReference type="InterPro" id="IPR001610">
    <property type="entry name" value="PAC"/>
</dbReference>
<evidence type="ECO:0000256" key="5">
    <source>
        <dbReference type="ARBA" id="ARBA00022840"/>
    </source>
</evidence>
<feature type="transmembrane region" description="Helical" evidence="7">
    <location>
        <begin position="48"/>
        <end position="68"/>
    </location>
</feature>
<keyword evidence="7" id="KW-1133">Transmembrane helix</keyword>
<feature type="transmembrane region" description="Helical" evidence="7">
    <location>
        <begin position="15"/>
        <end position="36"/>
    </location>
</feature>
<keyword evidence="7" id="KW-0472">Membrane</keyword>
<evidence type="ECO:0000256" key="1">
    <source>
        <dbReference type="ARBA" id="ARBA00022553"/>
    </source>
</evidence>
<dbReference type="CDD" id="cd00130">
    <property type="entry name" value="PAS"/>
    <property type="match status" value="3"/>
</dbReference>
<dbReference type="SMART" id="SM00091">
    <property type="entry name" value="PAS"/>
    <property type="match status" value="3"/>
</dbReference>
<dbReference type="Pfam" id="PF02518">
    <property type="entry name" value="HATPase_c"/>
    <property type="match status" value="1"/>
</dbReference>
<dbReference type="InterPro" id="IPR000700">
    <property type="entry name" value="PAS-assoc_C"/>
</dbReference>
<feature type="domain" description="PAS" evidence="10">
    <location>
        <begin position="213"/>
        <end position="283"/>
    </location>
</feature>
<dbReference type="PRINTS" id="PR00344">
    <property type="entry name" value="BCTRLSENSOR"/>
</dbReference>
<dbReference type="Gene3D" id="1.10.287.130">
    <property type="match status" value="1"/>
</dbReference>
<evidence type="ECO:0000313" key="12">
    <source>
        <dbReference type="EMBL" id="VAX21494.1"/>
    </source>
</evidence>
<dbReference type="InterPro" id="IPR001789">
    <property type="entry name" value="Sig_transdc_resp-reg_receiver"/>
</dbReference>
<dbReference type="PROSITE" id="PS50109">
    <property type="entry name" value="HIS_KIN"/>
    <property type="match status" value="1"/>
</dbReference>
<dbReference type="PROSITE" id="PS50113">
    <property type="entry name" value="PAC"/>
    <property type="match status" value="3"/>
</dbReference>
<evidence type="ECO:0000256" key="6">
    <source>
        <dbReference type="ARBA" id="ARBA00023012"/>
    </source>
</evidence>
<keyword evidence="6" id="KW-0902">Two-component regulatory system</keyword>
<dbReference type="CDD" id="cd00082">
    <property type="entry name" value="HisKA"/>
    <property type="match status" value="1"/>
</dbReference>
<organism evidence="12">
    <name type="scientific">hydrothermal vent metagenome</name>
    <dbReference type="NCBI Taxonomy" id="652676"/>
    <lineage>
        <taxon>unclassified sequences</taxon>
        <taxon>metagenomes</taxon>
        <taxon>ecological metagenomes</taxon>
    </lineage>
</organism>
<evidence type="ECO:0000256" key="4">
    <source>
        <dbReference type="ARBA" id="ARBA00022777"/>
    </source>
</evidence>
<evidence type="ECO:0000259" key="10">
    <source>
        <dbReference type="PROSITE" id="PS50112"/>
    </source>
</evidence>
<dbReference type="Gene3D" id="3.30.450.20">
    <property type="entry name" value="PAS domain"/>
    <property type="match status" value="3"/>
</dbReference>
<keyword evidence="4" id="KW-0418">Kinase</keyword>
<feature type="domain" description="PAC" evidence="11">
    <location>
        <begin position="160"/>
        <end position="212"/>
    </location>
</feature>
<dbReference type="InterPro" id="IPR011006">
    <property type="entry name" value="CheY-like_superfamily"/>
</dbReference>